<protein>
    <submittedName>
        <fullName evidence="1">Uncharacterized protein</fullName>
    </submittedName>
</protein>
<reference evidence="2 4" key="2">
    <citation type="submission" date="2009-10" db="EMBL/GenBank/DDBJ databases">
        <title>The Genome Sequence of Prochlorococcus phage P-SSM2.</title>
        <authorList>
            <consortium name="The Broad Institute Genome Sequencing Platform"/>
            <person name="Henn M.R."/>
            <person name="Sullivan M.S."/>
            <person name="Osburne M.S."/>
            <person name="Levin J."/>
            <person name="Malboeuf C."/>
            <person name="Casali M."/>
            <person name="Russ C."/>
            <person name="Lennon N."/>
            <person name="Chapman S.B."/>
            <person name="Erlich R."/>
            <person name="Young S.K."/>
            <person name="Koehrsen M."/>
            <person name="Yandava C."/>
            <person name="Zeng Q."/>
            <person name="Alvarado L."/>
            <person name="Anderson S."/>
            <person name="Berlin A."/>
            <person name="Borenstein D."/>
            <person name="Chen Z."/>
            <person name="Engels R."/>
            <person name="Freedman E."/>
            <person name="Gellesch M."/>
            <person name="Goldberg J."/>
            <person name="Green L."/>
            <person name="Griggs A."/>
            <person name="Gujja S."/>
            <person name="Heilman E.R."/>
            <person name="Heiman D."/>
            <person name="Hepburn T."/>
            <person name="Howarth C."/>
            <person name="Jen D."/>
            <person name="Larson L."/>
            <person name="Lewis B."/>
            <person name="Mehta T."/>
            <person name="Park D."/>
            <person name="Pearson M."/>
            <person name="Richards J."/>
            <person name="Rizzolo K."/>
            <person name="Roberts A."/>
            <person name="Ryan E."/>
            <person name="Saif S."/>
            <person name="Shea T."/>
            <person name="Shenoy N."/>
            <person name="Sisk P."/>
            <person name="Stolte C."/>
            <person name="Sykes S."/>
            <person name="Walk T."/>
            <person name="White J."/>
            <person name="Yu Q."/>
            <person name="Coleman M.L."/>
            <person name="Huang K.H."/>
            <person name="Weigele P.R."/>
            <person name="DeFrancesco A.S."/>
            <person name="Kern S.E."/>
            <person name="Thompson L.R."/>
            <person name="Fu R."/>
            <person name="Hombeck B."/>
            <person name="Chisholm S.W."/>
            <person name="Haas B."/>
            <person name="Nusbaum C."/>
            <person name="Birren B."/>
        </authorList>
    </citation>
    <scope>NUCLEOTIDE SEQUENCE [LARGE SCALE GENOMIC DNA]</scope>
    <source>
        <strain evidence="2">P-SSM2</strain>
    </source>
</reference>
<dbReference type="Proteomes" id="UP000013923">
    <property type="component" value="Genome"/>
</dbReference>
<evidence type="ECO:0000313" key="1">
    <source>
        <dbReference type="EMBL" id="AAX44451.1"/>
    </source>
</evidence>
<dbReference type="Proteomes" id="UP000000991">
    <property type="component" value="Segment"/>
</dbReference>
<reference evidence="1 3" key="3">
    <citation type="journal article" date="2010" name="Environ. Microbiol.">
        <title>Genomic analysis of oceanic cyanobacterial myoviruses compared with T4-like myoviruses from diverse hosts and environments.</title>
        <authorList>
            <person name="Sullivan M.B."/>
            <person name="Huang K.H."/>
            <person name="Ignacio-Espinoza J.C."/>
            <person name="Berlin A.M."/>
            <person name="Kelly L."/>
            <person name="Weigele P.R."/>
            <person name="DeFrancesco A.S."/>
            <person name="Kern S.E."/>
            <person name="Thompson L.R."/>
            <person name="Young S."/>
            <person name="Yandava C."/>
            <person name="Fu R."/>
            <person name="Krastins B."/>
            <person name="Chase M."/>
            <person name="Sarracino D."/>
            <person name="Osburne M.S."/>
            <person name="Henn M.R."/>
            <person name="Chisholm S.W."/>
        </authorList>
    </citation>
    <scope>NUCLEOTIDE SEQUENCE [LARGE SCALE GENOMIC DNA]</scope>
</reference>
<dbReference type="GeneID" id="3294264"/>
<proteinExistence type="predicted"/>
<name>Q58MT1_BPPRM</name>
<dbReference type="RefSeq" id="YP_214305.1">
    <property type="nucleotide sequence ID" value="NC_006883.2"/>
</dbReference>
<accession>Q58MT1</accession>
<dbReference type="EMBL" id="GU071092">
    <property type="protein sequence ID" value="ACY75948.1"/>
    <property type="molecule type" value="Genomic_DNA"/>
</dbReference>
<organismHost>
    <name type="scientific">Prochlorococcus</name>
    <dbReference type="NCBI Taxonomy" id="1218"/>
</organismHost>
<evidence type="ECO:0000313" key="3">
    <source>
        <dbReference type="Proteomes" id="UP000000991"/>
    </source>
</evidence>
<dbReference type="EMBL" id="AY939844">
    <property type="protein sequence ID" value="AAX44451.1"/>
    <property type="molecule type" value="Genomic_DNA"/>
</dbReference>
<evidence type="ECO:0000313" key="2">
    <source>
        <dbReference type="EMBL" id="ACY75948.1"/>
    </source>
</evidence>
<gene>
    <name evidence="2" type="ORF">PCMG_00072</name>
    <name evidence="1" type="ORF">PSSM2_073</name>
</gene>
<dbReference type="KEGG" id="vg:3294264"/>
<organism evidence="1 3">
    <name type="scientific">Prochlorococcus phage P-SSM2</name>
    <dbReference type="NCBI Taxonomy" id="268746"/>
    <lineage>
        <taxon>Viruses</taxon>
        <taxon>Duplodnaviria</taxon>
        <taxon>Heunggongvirae</taxon>
        <taxon>Uroviricota</taxon>
        <taxon>Caudoviricetes</taxon>
        <taxon>Pantevenvirales</taxon>
        <taxon>Kyanoviridae</taxon>
        <taxon>Salacisavirus</taxon>
        <taxon>Salacisavirus pssm2</taxon>
    </lineage>
</organism>
<evidence type="ECO:0000313" key="4">
    <source>
        <dbReference type="Proteomes" id="UP000013923"/>
    </source>
</evidence>
<reference evidence="1 3" key="1">
    <citation type="journal article" date="2005" name="PLoS Biol.">
        <title>Three Prochlorococcus cyanophage genomes: signature features and ecological interpretations.</title>
        <authorList>
            <person name="Sullivan M.B."/>
            <person name="Coleman M.L."/>
            <person name="Weigele P."/>
            <person name="Rohwer F."/>
            <person name="Chisholm S.W."/>
        </authorList>
    </citation>
    <scope>NUCLEOTIDE SEQUENCE</scope>
</reference>
<keyword evidence="3" id="KW-1185">Reference proteome</keyword>
<sequence>MLVNLSKEELCLLSIALNEYQMETDNYHLDEMKEISTKIDNLYKVCTCKGGD</sequence>